<dbReference type="RefSeq" id="WP_276649349.1">
    <property type="nucleotide sequence ID" value="NZ_JAAYSM010000322.1"/>
</dbReference>
<evidence type="ECO:0000313" key="2">
    <source>
        <dbReference type="Proteomes" id="UP000541058"/>
    </source>
</evidence>
<reference evidence="1 2" key="1">
    <citation type="journal article" date="2020" name="Biotechnol. Biofuels">
        <title>New insights from the biogas microbiome by comprehensive genome-resolved metagenomics of nearly 1600 species originating from multiple anaerobic digesters.</title>
        <authorList>
            <person name="Campanaro S."/>
            <person name="Treu L."/>
            <person name="Rodriguez-R L.M."/>
            <person name="Kovalovszki A."/>
            <person name="Ziels R.M."/>
            <person name="Maus I."/>
            <person name="Zhu X."/>
            <person name="Kougias P.G."/>
            <person name="Basile A."/>
            <person name="Luo G."/>
            <person name="Schluter A."/>
            <person name="Konstantinidis K.T."/>
            <person name="Angelidaki I."/>
        </authorList>
    </citation>
    <scope>NUCLEOTIDE SEQUENCE [LARGE SCALE GENOMIC DNA]</scope>
    <source>
        <strain evidence="1">AS23ysBPME_34</strain>
    </source>
</reference>
<protein>
    <submittedName>
        <fullName evidence="1">Uncharacterized protein</fullName>
    </submittedName>
</protein>
<dbReference type="Proteomes" id="UP000541058">
    <property type="component" value="Unassembled WGS sequence"/>
</dbReference>
<dbReference type="AlphaFoldDB" id="A0A7X8C5I6"/>
<sequence>MAYNNDFEEGLQDFLQDTVDTYLEGKDAVDENELADFITGKATDFAIEWAANHPEEILGKVFGEDVVKNSGIPASSITTAYDAADKIVDAIELGINIQTIIDGASAFYAVEGDYNARTEALGEITRGFLSVTKTAVEQIPVAGPVYSLVIGELQNAFDAGFNLVTRRVAQLQYTEVMCDYYAGNINISQLYSKVNEIHNLPDEYKKQISALLVIETKLNSEGVSTDNTSQSKKEQWVNKGNEIYNSMNEHLVYTK</sequence>
<gene>
    <name evidence="1" type="ORF">GX355_09400</name>
</gene>
<evidence type="ECO:0000313" key="1">
    <source>
        <dbReference type="EMBL" id="NLJ19065.1"/>
    </source>
</evidence>
<comment type="caution">
    <text evidence="1">The sequence shown here is derived from an EMBL/GenBank/DDBJ whole genome shotgun (WGS) entry which is preliminary data.</text>
</comment>
<organism evidence="1 2">
    <name type="scientific">Globicatella sulfidifaciens</name>
    <dbReference type="NCBI Taxonomy" id="136093"/>
    <lineage>
        <taxon>Bacteria</taxon>
        <taxon>Bacillati</taxon>
        <taxon>Bacillota</taxon>
        <taxon>Bacilli</taxon>
        <taxon>Lactobacillales</taxon>
        <taxon>Aerococcaceae</taxon>
        <taxon>Globicatella</taxon>
    </lineage>
</organism>
<proteinExistence type="predicted"/>
<dbReference type="EMBL" id="JAAYSM010000322">
    <property type="protein sequence ID" value="NLJ19065.1"/>
    <property type="molecule type" value="Genomic_DNA"/>
</dbReference>
<accession>A0A7X8C5I6</accession>
<name>A0A7X8C5I6_9LACT</name>